<reference evidence="1" key="1">
    <citation type="submission" date="2014-11" db="EMBL/GenBank/DDBJ databases">
        <authorList>
            <person name="Amaro Gonzalez C."/>
        </authorList>
    </citation>
    <scope>NUCLEOTIDE SEQUENCE</scope>
</reference>
<dbReference type="AlphaFoldDB" id="A0A0E9Q1A5"/>
<accession>A0A0E9Q1A5</accession>
<proteinExistence type="predicted"/>
<protein>
    <submittedName>
        <fullName evidence="1">Uncharacterized protein</fullName>
    </submittedName>
</protein>
<reference evidence="1" key="2">
    <citation type="journal article" date="2015" name="Fish Shellfish Immunol.">
        <title>Early steps in the European eel (Anguilla anguilla)-Vibrio vulnificus interaction in the gills: Role of the RtxA13 toxin.</title>
        <authorList>
            <person name="Callol A."/>
            <person name="Pajuelo D."/>
            <person name="Ebbesson L."/>
            <person name="Teles M."/>
            <person name="MacKenzie S."/>
            <person name="Amaro C."/>
        </authorList>
    </citation>
    <scope>NUCLEOTIDE SEQUENCE</scope>
</reference>
<organism evidence="1">
    <name type="scientific">Anguilla anguilla</name>
    <name type="common">European freshwater eel</name>
    <name type="synonym">Muraena anguilla</name>
    <dbReference type="NCBI Taxonomy" id="7936"/>
    <lineage>
        <taxon>Eukaryota</taxon>
        <taxon>Metazoa</taxon>
        <taxon>Chordata</taxon>
        <taxon>Craniata</taxon>
        <taxon>Vertebrata</taxon>
        <taxon>Euteleostomi</taxon>
        <taxon>Actinopterygii</taxon>
        <taxon>Neopterygii</taxon>
        <taxon>Teleostei</taxon>
        <taxon>Anguilliformes</taxon>
        <taxon>Anguillidae</taxon>
        <taxon>Anguilla</taxon>
    </lineage>
</organism>
<evidence type="ECO:0000313" key="1">
    <source>
        <dbReference type="EMBL" id="JAH10272.1"/>
    </source>
</evidence>
<sequence length="20" mass="2281">MSLRWFNSGSVRPATTILFP</sequence>
<dbReference type="EMBL" id="GBXM01098305">
    <property type="protein sequence ID" value="JAH10272.1"/>
    <property type="molecule type" value="Transcribed_RNA"/>
</dbReference>
<name>A0A0E9Q1A5_ANGAN</name>